<dbReference type="RefSeq" id="WP_150782483.1">
    <property type="nucleotide sequence ID" value="NZ_CABVIH010000040.1"/>
</dbReference>
<dbReference type="OrthoDB" id="6592844at2"/>
<reference evidence="1 2" key="1">
    <citation type="submission" date="2019-09" db="EMBL/GenBank/DDBJ databases">
        <authorList>
            <person name="Chandra G."/>
            <person name="Truman W A."/>
        </authorList>
    </citation>
    <scope>NUCLEOTIDE SEQUENCE [LARGE SCALE GENOMIC DNA]</scope>
    <source>
        <strain evidence="1">PS880</strain>
    </source>
</reference>
<evidence type="ECO:0000313" key="1">
    <source>
        <dbReference type="EMBL" id="VVP56981.1"/>
    </source>
</evidence>
<gene>
    <name evidence="1" type="ORF">PS880_05771</name>
</gene>
<accession>A0A5E7Q524</accession>
<dbReference type="Pfam" id="PF10076">
    <property type="entry name" value="Phage_Mu_Gp48"/>
    <property type="match status" value="1"/>
</dbReference>
<dbReference type="InterPro" id="IPR018755">
    <property type="entry name" value="Phage_Mu_Gp48"/>
</dbReference>
<name>A0A5E7Q524_PSEFL</name>
<dbReference type="AlphaFoldDB" id="A0A5E7Q524"/>
<evidence type="ECO:0008006" key="3">
    <source>
        <dbReference type="Google" id="ProtNLM"/>
    </source>
</evidence>
<protein>
    <recommendedName>
        <fullName evidence="3">Phage tail protein</fullName>
    </recommendedName>
</protein>
<dbReference type="EMBL" id="CABVIH010000040">
    <property type="protein sequence ID" value="VVP56981.1"/>
    <property type="molecule type" value="Genomic_DNA"/>
</dbReference>
<proteinExistence type="predicted"/>
<sequence>MAYSADEYRNQLAQLLPPGFAIPAYEGTEAYLLLDGIAQELARLDGRAETLIKEANPATTTELLPDWERVAGLPDCCSNGEDSSVEERRRALLAKLTATGGQSAAYFIEVAAALGYTITITEFHPFRVGMSQVGQALSNEDWIYTWRVNAPEQTVTTFKVGLSTVGDPLASWGNDLLECYLNKIKPAHTILLFGYGGA</sequence>
<evidence type="ECO:0000313" key="2">
    <source>
        <dbReference type="Proteomes" id="UP000375525"/>
    </source>
</evidence>
<organism evidence="1 2">
    <name type="scientific">Pseudomonas fluorescens</name>
    <dbReference type="NCBI Taxonomy" id="294"/>
    <lineage>
        <taxon>Bacteria</taxon>
        <taxon>Pseudomonadati</taxon>
        <taxon>Pseudomonadota</taxon>
        <taxon>Gammaproteobacteria</taxon>
        <taxon>Pseudomonadales</taxon>
        <taxon>Pseudomonadaceae</taxon>
        <taxon>Pseudomonas</taxon>
    </lineage>
</organism>
<dbReference type="Proteomes" id="UP000375525">
    <property type="component" value="Unassembled WGS sequence"/>
</dbReference>